<dbReference type="GO" id="GO:0032259">
    <property type="term" value="P:methylation"/>
    <property type="evidence" value="ECO:0007669"/>
    <property type="project" value="UniProtKB-KW"/>
</dbReference>
<dbReference type="PANTHER" id="PTHR34203:SF15">
    <property type="entry name" value="SLL1173 PROTEIN"/>
    <property type="match status" value="1"/>
</dbReference>
<keyword evidence="3" id="KW-1185">Reference proteome</keyword>
<proteinExistence type="predicted"/>
<dbReference type="Proteomes" id="UP001597344">
    <property type="component" value="Unassembled WGS sequence"/>
</dbReference>
<dbReference type="GO" id="GO:0008168">
    <property type="term" value="F:methyltransferase activity"/>
    <property type="evidence" value="ECO:0007669"/>
    <property type="project" value="UniProtKB-KW"/>
</dbReference>
<dbReference type="Pfam" id="PF05050">
    <property type="entry name" value="Methyltransf_21"/>
    <property type="match status" value="1"/>
</dbReference>
<organism evidence="2 3">
    <name type="scientific">Aquimarina celericrescens</name>
    <dbReference type="NCBI Taxonomy" id="1964542"/>
    <lineage>
        <taxon>Bacteria</taxon>
        <taxon>Pseudomonadati</taxon>
        <taxon>Bacteroidota</taxon>
        <taxon>Flavobacteriia</taxon>
        <taxon>Flavobacteriales</taxon>
        <taxon>Flavobacteriaceae</taxon>
        <taxon>Aquimarina</taxon>
    </lineage>
</organism>
<evidence type="ECO:0000313" key="3">
    <source>
        <dbReference type="Proteomes" id="UP001597344"/>
    </source>
</evidence>
<name>A0ABW5AU53_9FLAO</name>
<dbReference type="RefSeq" id="WP_378318779.1">
    <property type="nucleotide sequence ID" value="NZ_JBHUHY010000002.1"/>
</dbReference>
<evidence type="ECO:0000313" key="2">
    <source>
        <dbReference type="EMBL" id="MFD2185810.1"/>
    </source>
</evidence>
<keyword evidence="2" id="KW-0808">Transferase</keyword>
<dbReference type="InterPro" id="IPR052514">
    <property type="entry name" value="SAM-dependent_MTase"/>
</dbReference>
<dbReference type="EMBL" id="JBHUHY010000002">
    <property type="protein sequence ID" value="MFD2185810.1"/>
    <property type="molecule type" value="Genomic_DNA"/>
</dbReference>
<dbReference type="PANTHER" id="PTHR34203">
    <property type="entry name" value="METHYLTRANSFERASE, FKBM FAMILY PROTEIN"/>
    <property type="match status" value="1"/>
</dbReference>
<dbReference type="InterPro" id="IPR006342">
    <property type="entry name" value="FkbM_mtfrase"/>
</dbReference>
<protein>
    <submittedName>
        <fullName evidence="2">FkbM family methyltransferase</fullName>
    </submittedName>
</protein>
<keyword evidence="2" id="KW-0489">Methyltransferase</keyword>
<dbReference type="InterPro" id="IPR029063">
    <property type="entry name" value="SAM-dependent_MTases_sf"/>
</dbReference>
<comment type="caution">
    <text evidence="2">The sequence shown here is derived from an EMBL/GenBank/DDBJ whole genome shotgun (WGS) entry which is preliminary data.</text>
</comment>
<accession>A0ABW5AU53</accession>
<dbReference type="SUPFAM" id="SSF53335">
    <property type="entry name" value="S-adenosyl-L-methionine-dependent methyltransferases"/>
    <property type="match status" value="1"/>
</dbReference>
<feature type="domain" description="Methyltransferase FkbM" evidence="1">
    <location>
        <begin position="51"/>
        <end position="200"/>
    </location>
</feature>
<dbReference type="NCBIfam" id="TIGR01444">
    <property type="entry name" value="fkbM_fam"/>
    <property type="match status" value="1"/>
</dbReference>
<gene>
    <name evidence="2" type="ORF">ACFSJT_03335</name>
</gene>
<sequence length="252" mass="28790">MRTQNTNQLPMVIVNDRIGMSIVSNGFYEIDIVNTIMSSLDFDPQKNTCLDIGANIGNHSVQFNNYFNKVIAFEPQVRNFKILKLNTDPYDSISAYNYGLSSKNEEAVINIPYGNSGGASHVVPTSSKNKFYSEQIQLRVYDDEFDEQISFVKIDVEGNELEVIKGMKNTIQKYKPVISFEYNYTEKDGVLDILKELGYERFFAPKTPFLNRLLRSGNLFAVKHLCEIDLPVKKDFALITTFHEDSAYKVKT</sequence>
<evidence type="ECO:0000259" key="1">
    <source>
        <dbReference type="Pfam" id="PF05050"/>
    </source>
</evidence>
<dbReference type="Gene3D" id="3.40.50.150">
    <property type="entry name" value="Vaccinia Virus protein VP39"/>
    <property type="match status" value="1"/>
</dbReference>
<reference evidence="3" key="1">
    <citation type="journal article" date="2019" name="Int. J. Syst. Evol. Microbiol.">
        <title>The Global Catalogue of Microorganisms (GCM) 10K type strain sequencing project: providing services to taxonomists for standard genome sequencing and annotation.</title>
        <authorList>
            <consortium name="The Broad Institute Genomics Platform"/>
            <consortium name="The Broad Institute Genome Sequencing Center for Infectious Disease"/>
            <person name="Wu L."/>
            <person name="Ma J."/>
        </authorList>
    </citation>
    <scope>NUCLEOTIDE SEQUENCE [LARGE SCALE GENOMIC DNA]</scope>
    <source>
        <strain evidence="3">DT92</strain>
    </source>
</reference>